<feature type="region of interest" description="Disordered" evidence="1">
    <location>
        <begin position="1"/>
        <end position="42"/>
    </location>
</feature>
<feature type="compositionally biased region" description="Low complexity" evidence="1">
    <location>
        <begin position="27"/>
        <end position="42"/>
    </location>
</feature>
<accession>A0A3B0ZWB2</accession>
<evidence type="ECO:0000256" key="1">
    <source>
        <dbReference type="SAM" id="MobiDB-lite"/>
    </source>
</evidence>
<reference evidence="2" key="1">
    <citation type="submission" date="2018-06" db="EMBL/GenBank/DDBJ databases">
        <authorList>
            <person name="Zhirakovskaya E."/>
        </authorList>
    </citation>
    <scope>NUCLEOTIDE SEQUENCE</scope>
</reference>
<dbReference type="EMBL" id="UOFR01000019">
    <property type="protein sequence ID" value="VAW93520.1"/>
    <property type="molecule type" value="Genomic_DNA"/>
</dbReference>
<gene>
    <name evidence="2" type="ORF">MNBD_GAMMA21-1912</name>
</gene>
<sequence>MPMNISSNNNLLISTGFSRPRDSRGTSADPQQKQASSPSQANLTLNTAANIASSQRVRPTVHAQPMLDQNLTHRGAQAKDVYQEVELSSEAELMPRLNILA</sequence>
<proteinExistence type="predicted"/>
<feature type="compositionally biased region" description="Low complexity" evidence="1">
    <location>
        <begin position="1"/>
        <end position="14"/>
    </location>
</feature>
<evidence type="ECO:0000313" key="2">
    <source>
        <dbReference type="EMBL" id="VAW93520.1"/>
    </source>
</evidence>
<name>A0A3B0ZWB2_9ZZZZ</name>
<dbReference type="AlphaFoldDB" id="A0A3B0ZWB2"/>
<organism evidence="2">
    <name type="scientific">hydrothermal vent metagenome</name>
    <dbReference type="NCBI Taxonomy" id="652676"/>
    <lineage>
        <taxon>unclassified sequences</taxon>
        <taxon>metagenomes</taxon>
        <taxon>ecological metagenomes</taxon>
    </lineage>
</organism>
<protein>
    <submittedName>
        <fullName evidence="2">Uncharacterized protein</fullName>
    </submittedName>
</protein>